<dbReference type="STRING" id="117157.SAMN04489717_4380"/>
<organism evidence="2 3">
    <name type="scientific">Actinopolymorpha singaporensis</name>
    <dbReference type="NCBI Taxonomy" id="117157"/>
    <lineage>
        <taxon>Bacteria</taxon>
        <taxon>Bacillati</taxon>
        <taxon>Actinomycetota</taxon>
        <taxon>Actinomycetes</taxon>
        <taxon>Propionibacteriales</taxon>
        <taxon>Actinopolymorphaceae</taxon>
        <taxon>Actinopolymorpha</taxon>
    </lineage>
</organism>
<dbReference type="AlphaFoldDB" id="A0A1H1W9G7"/>
<sequence length="109" mass="11078">MTPLPPLVRETAATAEPHATADPDATAAAESARAEPRHEPGMGPAALAIRVPPAQVDPGRHRRPHSAVRPPAAALVSGLLYLVTAGRLARFRARGARVLAAADGGSAAS</sequence>
<proteinExistence type="predicted"/>
<evidence type="ECO:0000313" key="2">
    <source>
        <dbReference type="EMBL" id="SDS92809.1"/>
    </source>
</evidence>
<reference evidence="2 3" key="1">
    <citation type="submission" date="2016-10" db="EMBL/GenBank/DDBJ databases">
        <authorList>
            <person name="de Groot N.N."/>
        </authorList>
    </citation>
    <scope>NUCLEOTIDE SEQUENCE [LARGE SCALE GENOMIC DNA]</scope>
    <source>
        <strain evidence="2 3">DSM 22024</strain>
    </source>
</reference>
<gene>
    <name evidence="2" type="ORF">SAMN04489717_4380</name>
</gene>
<feature type="region of interest" description="Disordered" evidence="1">
    <location>
        <begin position="1"/>
        <end position="45"/>
    </location>
</feature>
<dbReference type="Proteomes" id="UP000198983">
    <property type="component" value="Chromosome I"/>
</dbReference>
<keyword evidence="3" id="KW-1185">Reference proteome</keyword>
<evidence type="ECO:0000313" key="3">
    <source>
        <dbReference type="Proteomes" id="UP000198983"/>
    </source>
</evidence>
<dbReference type="RefSeq" id="WP_092655496.1">
    <property type="nucleotide sequence ID" value="NZ_LT629732.1"/>
</dbReference>
<name>A0A1H1W9G7_9ACTN</name>
<feature type="compositionally biased region" description="Low complexity" evidence="1">
    <location>
        <begin position="10"/>
        <end position="31"/>
    </location>
</feature>
<accession>A0A1H1W9G7</accession>
<protein>
    <submittedName>
        <fullName evidence="2">Uncharacterized protein</fullName>
    </submittedName>
</protein>
<dbReference type="OrthoDB" id="9934570at2"/>
<evidence type="ECO:0000256" key="1">
    <source>
        <dbReference type="SAM" id="MobiDB-lite"/>
    </source>
</evidence>
<dbReference type="EMBL" id="LT629732">
    <property type="protein sequence ID" value="SDS92809.1"/>
    <property type="molecule type" value="Genomic_DNA"/>
</dbReference>